<feature type="transmembrane region" description="Helical" evidence="2">
    <location>
        <begin position="42"/>
        <end position="61"/>
    </location>
</feature>
<dbReference type="RefSeq" id="WP_188943647.1">
    <property type="nucleotide sequence ID" value="NZ_BMNA01000009.1"/>
</dbReference>
<keyword evidence="5" id="KW-1185">Reference proteome</keyword>
<name>A0A917T6W9_9ACTN</name>
<dbReference type="AlphaFoldDB" id="A0A917T6W9"/>
<keyword evidence="2" id="KW-1133">Transmembrane helix</keyword>
<keyword evidence="2" id="KW-0472">Membrane</keyword>
<proteinExistence type="predicted"/>
<feature type="domain" description="DUF58" evidence="3">
    <location>
        <begin position="208"/>
        <end position="289"/>
    </location>
</feature>
<gene>
    <name evidence="4" type="ORF">GCM10011594_34270</name>
</gene>
<evidence type="ECO:0000256" key="2">
    <source>
        <dbReference type="SAM" id="Phobius"/>
    </source>
</evidence>
<dbReference type="InterPro" id="IPR002881">
    <property type="entry name" value="DUF58"/>
</dbReference>
<feature type="region of interest" description="Disordered" evidence="1">
    <location>
        <begin position="181"/>
        <end position="210"/>
    </location>
</feature>
<accession>A0A917T6W9</accession>
<dbReference type="EMBL" id="BMNA01000009">
    <property type="protein sequence ID" value="GGM11461.1"/>
    <property type="molecule type" value="Genomic_DNA"/>
</dbReference>
<evidence type="ECO:0000313" key="4">
    <source>
        <dbReference type="EMBL" id="GGM11461.1"/>
    </source>
</evidence>
<dbReference type="PANTHER" id="PTHR34351:SF1">
    <property type="entry name" value="SLR1927 PROTEIN"/>
    <property type="match status" value="1"/>
</dbReference>
<evidence type="ECO:0000256" key="1">
    <source>
        <dbReference type="SAM" id="MobiDB-lite"/>
    </source>
</evidence>
<keyword evidence="2" id="KW-0812">Transmembrane</keyword>
<comment type="caution">
    <text evidence="4">The sequence shown here is derived from an EMBL/GenBank/DDBJ whole genome shotgun (WGS) entry which is preliminary data.</text>
</comment>
<reference evidence="4" key="1">
    <citation type="journal article" date="2014" name="Int. J. Syst. Evol. Microbiol.">
        <title>Complete genome sequence of Corynebacterium casei LMG S-19264T (=DSM 44701T), isolated from a smear-ripened cheese.</title>
        <authorList>
            <consortium name="US DOE Joint Genome Institute (JGI-PGF)"/>
            <person name="Walter F."/>
            <person name="Albersmeier A."/>
            <person name="Kalinowski J."/>
            <person name="Ruckert C."/>
        </authorList>
    </citation>
    <scope>NUCLEOTIDE SEQUENCE</scope>
    <source>
        <strain evidence="4">CGMCC 4.7308</strain>
    </source>
</reference>
<protein>
    <recommendedName>
        <fullName evidence="3">DUF58 domain-containing protein</fullName>
    </recommendedName>
</protein>
<sequence>MADRTTGRRAVARGLTTRGRCLLAGGVAAGICAVVLDERDLLRVALLACALPVVAVLVTALRPVKVSAQHQVLPDRLRPGTAGQVTLVLTNDGATRTPSLELVEQPVPGLTAGTRALLPAVRPREQVAVSYPLTATRRGRLTLGPPLVRVYDPFDLWEDHRSLTSRREVLVVPTVVPLTGMPRSSGTRSAASGRARVGTVGGDPDVGVRPYRTGDDIRTIHWRASARQEDLVVRLEEPVSHGGATVLLDHRAAAHRGVDTGSSLETAVVLAASVSLHLLAADHQLRLVSHRGSVLAQGHDVADDVLAGLADLSADPSAALQPGGVGRSGLVVAVVADMTAADAVLLASSRPRSAEGIALVLAADDWASPTPQPPVDLAPPTAARVLGSAGWRVVTVRRGDDLAAAWRRACAVGTEYVAAGGRR</sequence>
<dbReference type="Proteomes" id="UP000655208">
    <property type="component" value="Unassembled WGS sequence"/>
</dbReference>
<evidence type="ECO:0000313" key="5">
    <source>
        <dbReference type="Proteomes" id="UP000655208"/>
    </source>
</evidence>
<organism evidence="4 5">
    <name type="scientific">Nakamurella endophytica</name>
    <dbReference type="NCBI Taxonomy" id="1748367"/>
    <lineage>
        <taxon>Bacteria</taxon>
        <taxon>Bacillati</taxon>
        <taxon>Actinomycetota</taxon>
        <taxon>Actinomycetes</taxon>
        <taxon>Nakamurellales</taxon>
        <taxon>Nakamurellaceae</taxon>
        <taxon>Nakamurella</taxon>
    </lineage>
</organism>
<evidence type="ECO:0000259" key="3">
    <source>
        <dbReference type="Pfam" id="PF01882"/>
    </source>
</evidence>
<reference evidence="4" key="2">
    <citation type="submission" date="2020-09" db="EMBL/GenBank/DDBJ databases">
        <authorList>
            <person name="Sun Q."/>
            <person name="Zhou Y."/>
        </authorList>
    </citation>
    <scope>NUCLEOTIDE SEQUENCE</scope>
    <source>
        <strain evidence="4">CGMCC 4.7308</strain>
    </source>
</reference>
<dbReference type="Pfam" id="PF01882">
    <property type="entry name" value="DUF58"/>
    <property type="match status" value="1"/>
</dbReference>
<dbReference type="PANTHER" id="PTHR34351">
    <property type="entry name" value="SLR1927 PROTEIN-RELATED"/>
    <property type="match status" value="1"/>
</dbReference>